<dbReference type="Proteomes" id="UP001285352">
    <property type="component" value="Unassembled WGS sequence"/>
</dbReference>
<dbReference type="Gene3D" id="1.25.40.10">
    <property type="entry name" value="Tetratricopeptide repeat domain"/>
    <property type="match status" value="1"/>
</dbReference>
<dbReference type="Pfam" id="PF25872">
    <property type="entry name" value="HTH_77"/>
    <property type="match status" value="1"/>
</dbReference>
<evidence type="ECO:0000313" key="2">
    <source>
        <dbReference type="EMBL" id="MDX8149497.1"/>
    </source>
</evidence>
<comment type="caution">
    <text evidence="2">The sequence shown here is derived from an EMBL/GenBank/DDBJ whole genome shotgun (WGS) entry which is preliminary data.</text>
</comment>
<organism evidence="2 3">
    <name type="scientific">Lentzea sokolovensis</name>
    <dbReference type="NCBI Taxonomy" id="3095429"/>
    <lineage>
        <taxon>Bacteria</taxon>
        <taxon>Bacillati</taxon>
        <taxon>Actinomycetota</taxon>
        <taxon>Actinomycetes</taxon>
        <taxon>Pseudonocardiales</taxon>
        <taxon>Pseudonocardiaceae</taxon>
        <taxon>Lentzea</taxon>
    </lineage>
</organism>
<dbReference type="PROSITE" id="PS50043">
    <property type="entry name" value="HTH_LUXR_2"/>
    <property type="match status" value="1"/>
</dbReference>
<dbReference type="SUPFAM" id="SSF52540">
    <property type="entry name" value="P-loop containing nucleoside triphosphate hydrolases"/>
    <property type="match status" value="1"/>
</dbReference>
<dbReference type="InterPro" id="IPR016032">
    <property type="entry name" value="Sig_transdc_resp-reg_C-effctor"/>
</dbReference>
<dbReference type="SUPFAM" id="SSF46894">
    <property type="entry name" value="C-terminal effector domain of the bipartite response regulators"/>
    <property type="match status" value="1"/>
</dbReference>
<dbReference type="Gene3D" id="1.10.10.10">
    <property type="entry name" value="Winged helix-like DNA-binding domain superfamily/Winged helix DNA-binding domain"/>
    <property type="match status" value="1"/>
</dbReference>
<dbReference type="Pfam" id="PF00196">
    <property type="entry name" value="GerE"/>
    <property type="match status" value="1"/>
</dbReference>
<dbReference type="InterPro" id="IPR011990">
    <property type="entry name" value="TPR-like_helical_dom_sf"/>
</dbReference>
<evidence type="ECO:0000259" key="1">
    <source>
        <dbReference type="PROSITE" id="PS50043"/>
    </source>
</evidence>
<dbReference type="InterPro" id="IPR027417">
    <property type="entry name" value="P-loop_NTPase"/>
</dbReference>
<dbReference type="PRINTS" id="PR00038">
    <property type="entry name" value="HTHLUXR"/>
</dbReference>
<reference evidence="2 3" key="1">
    <citation type="submission" date="2023-11" db="EMBL/GenBank/DDBJ databases">
        <title>Lentzea sokolovensis, sp. nov., Lentzea kristufkii, sp. nov., and Lentzea miocenensis, sp. nov., rare actinobacteria from Sokolov Coal Basin, Miocene lacustrine sediment, Czech Republic.</title>
        <authorList>
            <person name="Lara A."/>
            <person name="Kotroba L."/>
            <person name="Nouioui I."/>
            <person name="Neumann-Schaal M."/>
            <person name="Mast Y."/>
            <person name="Chronakova A."/>
        </authorList>
    </citation>
    <scope>NUCLEOTIDE SEQUENCE [LARGE SCALE GENOMIC DNA]</scope>
    <source>
        <strain evidence="2 3">BCCO 10_0061</strain>
    </source>
</reference>
<gene>
    <name evidence="2" type="ORF">SK854_45755</name>
</gene>
<dbReference type="CDD" id="cd06170">
    <property type="entry name" value="LuxR_C_like"/>
    <property type="match status" value="1"/>
</dbReference>
<dbReference type="EMBL" id="JAXAVU010000018">
    <property type="protein sequence ID" value="MDX8149497.1"/>
    <property type="molecule type" value="Genomic_DNA"/>
</dbReference>
<dbReference type="PANTHER" id="PTHR47691">
    <property type="entry name" value="REGULATOR-RELATED"/>
    <property type="match status" value="1"/>
</dbReference>
<dbReference type="InterPro" id="IPR036388">
    <property type="entry name" value="WH-like_DNA-bd_sf"/>
</dbReference>
<evidence type="ECO:0000313" key="3">
    <source>
        <dbReference type="Proteomes" id="UP001285352"/>
    </source>
</evidence>
<accession>A0ABU4VCK0</accession>
<keyword evidence="3" id="KW-1185">Reference proteome</keyword>
<dbReference type="InterPro" id="IPR058852">
    <property type="entry name" value="HTH_77"/>
</dbReference>
<dbReference type="PRINTS" id="PR00364">
    <property type="entry name" value="DISEASERSIST"/>
</dbReference>
<dbReference type="SUPFAM" id="SSF48452">
    <property type="entry name" value="TPR-like"/>
    <property type="match status" value="1"/>
</dbReference>
<feature type="domain" description="HTH luxR-type" evidence="1">
    <location>
        <begin position="695"/>
        <end position="760"/>
    </location>
</feature>
<dbReference type="Gene3D" id="3.40.50.300">
    <property type="entry name" value="P-loop containing nucleotide triphosphate hydrolases"/>
    <property type="match status" value="1"/>
</dbReference>
<name>A0ABU4VCK0_9PSEU</name>
<proteinExistence type="predicted"/>
<sequence length="772" mass="83191">MDLKTSLPSEETSFVGRRAELAEAKALLAASRLLTLTGPGGIGKTRLALRLARQVSRAFADGVRLLRVDTVQDTDLLPQAMAVELGLRDVGRDAPVKIIDFLRDKELLLVLDNCEHLAEACGVLAGRILAAAPGVRVLATSRHVLRAEAEHLLPVGPLPVPTAADGRAAAARTDAVVLFRQRAVQAGVLAGPEDHAAVARICRQLDGIPLAIELCAAWVRHMSLAEILTRLDDRFALLGADGVEVPARHRSLAAAVEWSYERCSAEEQTLWTRLSVCSGGFTLAAAAAVGLAADLPREDLVGLIAGLVDKSIVTRDRTVRGSARYRMLETLREFGLSRLTAREERAARIRHRDHLVGQVDQWSLEWFGPDQVEIVGLTRADHANLRSALQFCLDDPAQAPLGARLVASMSYYWTNCGLFGEARWWVDRALLVEDLSPDVRFHTLWLSAYTALGLGDQDRSIDESSQAEAVARGAGDPGRIALALAVRAFVLGVFEGDPIAADACYAEAISRFGDAPELGGYLVLTHAGRAMVAGLSGNQVQAAASARQAIELAEVRGELCHRSYALYGLALAEWQLGNWPEAAANAKSAVRLKHRFGDFNGLALAVQLLAWIASASGDFTRAANLLGVGERIWTFTGGKAMLDSDAWIVPNTACREVVVGRLGQRRFESAFREGIDRGGDLDDAVDYVLGAQASSGQAPPELTAQELRVAQLIAEGVGNRTIASRLLIAQRTAQVHVENILGKLGFSSRAQIASWVVQRRLDDQQLPVLEDD</sequence>
<dbReference type="InterPro" id="IPR000792">
    <property type="entry name" value="Tscrpt_reg_LuxR_C"/>
</dbReference>
<dbReference type="SMART" id="SM00421">
    <property type="entry name" value="HTH_LUXR"/>
    <property type="match status" value="1"/>
</dbReference>
<protein>
    <submittedName>
        <fullName evidence="2">LuxR C-terminal-related transcriptional regulator</fullName>
    </submittedName>
</protein>
<reference evidence="2 3" key="2">
    <citation type="submission" date="2023-11" db="EMBL/GenBank/DDBJ databases">
        <authorList>
            <person name="Lara A.C."/>
            <person name="Chronakova A."/>
        </authorList>
    </citation>
    <scope>NUCLEOTIDE SEQUENCE [LARGE SCALE GENOMIC DNA]</scope>
    <source>
        <strain evidence="2 3">BCCO 10_0061</strain>
    </source>
</reference>
<dbReference type="PANTHER" id="PTHR47691:SF3">
    <property type="entry name" value="HTH-TYPE TRANSCRIPTIONAL REGULATOR RV0890C-RELATED"/>
    <property type="match status" value="1"/>
</dbReference>
<dbReference type="RefSeq" id="WP_319981479.1">
    <property type="nucleotide sequence ID" value="NZ_JAXAVU010000018.1"/>
</dbReference>